<dbReference type="Pfam" id="PF04324">
    <property type="entry name" value="Fer2_BFD"/>
    <property type="match status" value="1"/>
</dbReference>
<dbReference type="Gene3D" id="1.10.10.1100">
    <property type="entry name" value="BFD-like [2Fe-2S]-binding domain"/>
    <property type="match status" value="1"/>
</dbReference>
<dbReference type="PRINTS" id="PR00411">
    <property type="entry name" value="PNDRDTASEI"/>
</dbReference>
<dbReference type="InterPro" id="IPR012744">
    <property type="entry name" value="Nitri_red_NirB"/>
</dbReference>
<evidence type="ECO:0000313" key="11">
    <source>
        <dbReference type="Proteomes" id="UP001596105"/>
    </source>
</evidence>
<name>A0ABW0LWL9_9BACL</name>
<dbReference type="Gene3D" id="3.30.413.10">
    <property type="entry name" value="Sulfite Reductase Hemoprotein, domain 1"/>
    <property type="match status" value="1"/>
</dbReference>
<organism evidence="10 11">
    <name type="scientific">Cohnella suwonensis</name>
    <dbReference type="NCBI Taxonomy" id="696072"/>
    <lineage>
        <taxon>Bacteria</taxon>
        <taxon>Bacillati</taxon>
        <taxon>Bacillota</taxon>
        <taxon>Bacilli</taxon>
        <taxon>Bacillales</taxon>
        <taxon>Paenibacillaceae</taxon>
        <taxon>Cohnella</taxon>
    </lineage>
</organism>
<evidence type="ECO:0000256" key="4">
    <source>
        <dbReference type="ARBA" id="ARBA00022827"/>
    </source>
</evidence>
<dbReference type="Pfam" id="PF07992">
    <property type="entry name" value="Pyr_redox_2"/>
    <property type="match status" value="1"/>
</dbReference>
<dbReference type="Gene3D" id="3.30.390.30">
    <property type="match status" value="1"/>
</dbReference>
<dbReference type="InterPro" id="IPR050260">
    <property type="entry name" value="FAD-bd_OxRdtase"/>
</dbReference>
<reference evidence="11" key="1">
    <citation type="journal article" date="2019" name="Int. J. Syst. Evol. Microbiol.">
        <title>The Global Catalogue of Microorganisms (GCM) 10K type strain sequencing project: providing services to taxonomists for standard genome sequencing and annotation.</title>
        <authorList>
            <consortium name="The Broad Institute Genomics Platform"/>
            <consortium name="The Broad Institute Genome Sequencing Center for Infectious Disease"/>
            <person name="Wu L."/>
            <person name="Ma J."/>
        </authorList>
    </citation>
    <scope>NUCLEOTIDE SEQUENCE [LARGE SCALE GENOMIC DNA]</scope>
    <source>
        <strain evidence="11">CCUG 57113</strain>
    </source>
</reference>
<dbReference type="InterPro" id="IPR041575">
    <property type="entry name" value="Rubredoxin_C"/>
</dbReference>
<keyword evidence="5" id="KW-0408">Iron</keyword>
<dbReference type="InterPro" id="IPR007419">
    <property type="entry name" value="BFD-like_2Fe2S-bd_dom"/>
</dbReference>
<accession>A0ABW0LWL9</accession>
<dbReference type="RefSeq" id="WP_209748470.1">
    <property type="nucleotide sequence ID" value="NZ_JBHSMH010000054.1"/>
</dbReference>
<evidence type="ECO:0000259" key="9">
    <source>
        <dbReference type="Pfam" id="PF18267"/>
    </source>
</evidence>
<dbReference type="CDD" id="cd19943">
    <property type="entry name" value="NirB_Fer2_BFD-like_1"/>
    <property type="match status" value="1"/>
</dbReference>
<evidence type="ECO:0000259" key="7">
    <source>
        <dbReference type="Pfam" id="PF04324"/>
    </source>
</evidence>
<feature type="domain" description="NADH-rubredoxin oxidoreductase C-terminal" evidence="9">
    <location>
        <begin position="316"/>
        <end position="384"/>
    </location>
</feature>
<evidence type="ECO:0000256" key="1">
    <source>
        <dbReference type="ARBA" id="ARBA00001974"/>
    </source>
</evidence>
<evidence type="ECO:0000313" key="10">
    <source>
        <dbReference type="EMBL" id="MFC5470263.1"/>
    </source>
</evidence>
<dbReference type="CDD" id="cd19944">
    <property type="entry name" value="NirB_Fer2_BFD-like_2"/>
    <property type="match status" value="1"/>
</dbReference>
<gene>
    <name evidence="10" type="primary">nirB</name>
    <name evidence="10" type="ORF">ACFPPD_16270</name>
</gene>
<evidence type="ECO:0000256" key="2">
    <source>
        <dbReference type="ARBA" id="ARBA00022630"/>
    </source>
</evidence>
<dbReference type="InterPro" id="IPR016156">
    <property type="entry name" value="FAD/NAD-linked_Rdtase_dimer_sf"/>
</dbReference>
<dbReference type="NCBIfam" id="TIGR02374">
    <property type="entry name" value="nitri_red_nirB"/>
    <property type="match status" value="1"/>
</dbReference>
<comment type="cofactor">
    <cofactor evidence="1">
        <name>FAD</name>
        <dbReference type="ChEBI" id="CHEBI:57692"/>
    </cofactor>
</comment>
<evidence type="ECO:0000259" key="8">
    <source>
        <dbReference type="Pfam" id="PF07992"/>
    </source>
</evidence>
<feature type="domain" description="FAD/NAD(P)-binding" evidence="8">
    <location>
        <begin position="4"/>
        <end position="281"/>
    </location>
</feature>
<dbReference type="InterPro" id="IPR023753">
    <property type="entry name" value="FAD/NAD-binding_dom"/>
</dbReference>
<dbReference type="Gene3D" id="3.50.50.60">
    <property type="entry name" value="FAD/NAD(P)-binding domain"/>
    <property type="match status" value="2"/>
</dbReference>
<feature type="domain" description="BFD-like [2Fe-2S]-binding" evidence="7">
    <location>
        <begin position="414"/>
        <end position="462"/>
    </location>
</feature>
<evidence type="ECO:0000256" key="5">
    <source>
        <dbReference type="ARBA" id="ARBA00023004"/>
    </source>
</evidence>
<dbReference type="PRINTS" id="PR00368">
    <property type="entry name" value="FADPNR"/>
</dbReference>
<evidence type="ECO:0000256" key="6">
    <source>
        <dbReference type="ARBA" id="ARBA00023014"/>
    </source>
</evidence>
<dbReference type="Proteomes" id="UP001596105">
    <property type="component" value="Unassembled WGS sequence"/>
</dbReference>
<keyword evidence="6" id="KW-0411">Iron-sulfur</keyword>
<keyword evidence="11" id="KW-1185">Reference proteome</keyword>
<evidence type="ECO:0000256" key="3">
    <source>
        <dbReference type="ARBA" id="ARBA00022723"/>
    </source>
</evidence>
<dbReference type="PANTHER" id="PTHR43429">
    <property type="entry name" value="PYRIDINE NUCLEOTIDE-DISULFIDE OXIDOREDUCTASE DOMAIN-CONTAINING"/>
    <property type="match status" value="1"/>
</dbReference>
<sequence>MSKMKLVVVGNGMAGVKCVEYLLELAPDAYEITIIGNEPHPNYNRILLSKVLQGDTSIDEITINDRQWYKDKGIRLITGETVSRIDTASKKAIAASGMKVEYDKLVLAVGSSPFMPPIPGIDKPGVTAFRNIEDCETMFRASATYRKAAVIGGGLLGLEAARGLLNLGMEVDVVHNASYLMNRQLDRMSADMLKTRLVAQGMRFRMEKRTEKILGRKRAEGLQFSDGSKLAADLIVLAVGISPNSLIAAASGIDANRGIVVNDYMETSAPDVYAVGECAEHRGTAYGLVAPLYEQGMVLANVLAGKKTEPYAGSIPYAQLKVSGVEVFSAGDIRDGDAATALLEYDGVRGTYKKVTMSGGKVAGAILFGDTTEGTKLLGHLKKKADVSVLREAPVAAGGRNEHAAAAALADDEVVCACNGVRKDAIVCAVADGGAKTADDVREKTKASGSCGGCKPMVAALVAFALSGGAGSKAKALPICGCTELGHEAVKAAVAHGRYADAAKAMRALGWGKENGCPVCRSALTYYTRAYRDTNGERNRIPGRAGASATVRIGPGGGEGPRREFARDNEKLGHAIERSLSGLSMPYPVVAAVSAGPSFPAGSLVSDFGLAGTPAGWEVYAGGHSENPVKQGKLVGVEATEESALQLAISCVQWYRESANYGEAAWKWVERTGLQRLRETLLDPGERADLVDRLGSEKEPAVARA</sequence>
<dbReference type="InterPro" id="IPR036188">
    <property type="entry name" value="FAD/NAD-bd_sf"/>
</dbReference>
<dbReference type="SUPFAM" id="SSF51905">
    <property type="entry name" value="FAD/NAD(P)-binding domain"/>
    <property type="match status" value="2"/>
</dbReference>
<dbReference type="PANTHER" id="PTHR43429:SF3">
    <property type="entry name" value="NITRITE REDUCTASE [NAD(P)H]"/>
    <property type="match status" value="1"/>
</dbReference>
<dbReference type="SUPFAM" id="SSF56014">
    <property type="entry name" value="Nitrite and sulphite reductase 4Fe-4S domain-like"/>
    <property type="match status" value="1"/>
</dbReference>
<keyword evidence="2" id="KW-0285">Flavoprotein</keyword>
<protein>
    <submittedName>
        <fullName evidence="10">Nitrite reductase large subunit NirB</fullName>
    </submittedName>
</protein>
<dbReference type="InterPro" id="IPR045854">
    <property type="entry name" value="NO2/SO3_Rdtase_4Fe4S_sf"/>
</dbReference>
<dbReference type="InterPro" id="IPR041854">
    <property type="entry name" value="BFD-like_2Fe2S-bd_dom_sf"/>
</dbReference>
<proteinExistence type="predicted"/>
<keyword evidence="3" id="KW-0479">Metal-binding</keyword>
<dbReference type="Pfam" id="PF18267">
    <property type="entry name" value="Rubredoxin_C"/>
    <property type="match status" value="1"/>
</dbReference>
<comment type="caution">
    <text evidence="10">The sequence shown here is derived from an EMBL/GenBank/DDBJ whole genome shotgun (WGS) entry which is preliminary data.</text>
</comment>
<dbReference type="EMBL" id="JBHSMH010000054">
    <property type="protein sequence ID" value="MFC5470263.1"/>
    <property type="molecule type" value="Genomic_DNA"/>
</dbReference>
<keyword evidence="4" id="KW-0274">FAD</keyword>